<keyword evidence="1" id="KW-0175">Coiled coil</keyword>
<accession>A0AA86MYP5</accession>
<reference evidence="2" key="1">
    <citation type="submission" date="2022-10" db="EMBL/GenBank/DDBJ databases">
        <authorList>
            <person name="Koch H."/>
        </authorList>
    </citation>
    <scope>NUCLEOTIDE SEQUENCE</scope>
    <source>
        <strain evidence="2">DNF</strain>
    </source>
</reference>
<gene>
    <name evidence="2" type="ORF">DNFV4_01783</name>
</gene>
<protein>
    <submittedName>
        <fullName evidence="2">Uncharacterized protein</fullName>
    </submittedName>
</protein>
<keyword evidence="3" id="KW-1185">Reference proteome</keyword>
<organism evidence="2 3">
    <name type="scientific">Nitrospira tepida</name>
    <dbReference type="NCBI Taxonomy" id="2973512"/>
    <lineage>
        <taxon>Bacteria</taxon>
        <taxon>Pseudomonadati</taxon>
        <taxon>Nitrospirota</taxon>
        <taxon>Nitrospiria</taxon>
        <taxon>Nitrospirales</taxon>
        <taxon>Nitrospiraceae</taxon>
        <taxon>Nitrospira</taxon>
    </lineage>
</organism>
<sequence length="92" mass="10839">MREPKLEHLKVDEAGTAKLRATFARQKAVRITINIDPGSYRGLRRVARETGVPYETLISWLLRMDEDRRATMETRLNRLEQEVKRMKRIMVA</sequence>
<dbReference type="AlphaFoldDB" id="A0AA86MYP5"/>
<name>A0AA86MYP5_9BACT</name>
<dbReference type="RefSeq" id="WP_289268286.1">
    <property type="nucleotide sequence ID" value="NZ_OX365700.1"/>
</dbReference>
<dbReference type="EMBL" id="OX365700">
    <property type="protein sequence ID" value="CAI4031361.1"/>
    <property type="molecule type" value="Genomic_DNA"/>
</dbReference>
<dbReference type="Proteomes" id="UP001179121">
    <property type="component" value="Chromosome"/>
</dbReference>
<evidence type="ECO:0000256" key="1">
    <source>
        <dbReference type="SAM" id="Coils"/>
    </source>
</evidence>
<dbReference type="KEGG" id="nti:DNFV4_01783"/>
<feature type="coiled-coil region" evidence="1">
    <location>
        <begin position="62"/>
        <end position="89"/>
    </location>
</feature>
<proteinExistence type="predicted"/>
<evidence type="ECO:0000313" key="2">
    <source>
        <dbReference type="EMBL" id="CAI4031361.1"/>
    </source>
</evidence>
<evidence type="ECO:0000313" key="3">
    <source>
        <dbReference type="Proteomes" id="UP001179121"/>
    </source>
</evidence>